<dbReference type="GO" id="GO:0010181">
    <property type="term" value="F:FMN binding"/>
    <property type="evidence" value="ECO:0007669"/>
    <property type="project" value="UniProtKB-UniRule"/>
</dbReference>
<dbReference type="GO" id="GO:0004633">
    <property type="term" value="F:phosphopantothenoylcysteine decarboxylase activity"/>
    <property type="evidence" value="ECO:0007669"/>
    <property type="project" value="UniProtKB-UniRule"/>
</dbReference>
<dbReference type="Pfam" id="PF02441">
    <property type="entry name" value="Flavoprotein"/>
    <property type="match status" value="1"/>
</dbReference>
<evidence type="ECO:0000313" key="7">
    <source>
        <dbReference type="EMBL" id="MBB5597694.1"/>
    </source>
</evidence>
<feature type="binding site" evidence="3">
    <location>
        <position position="380"/>
    </location>
    <ligand>
        <name>CTP</name>
        <dbReference type="ChEBI" id="CHEBI:37563"/>
    </ligand>
</feature>
<organism evidence="7 8">
    <name type="scientific">Neomicrococcus lactis</name>
    <dbReference type="NCBI Taxonomy" id="732241"/>
    <lineage>
        <taxon>Bacteria</taxon>
        <taxon>Bacillati</taxon>
        <taxon>Actinomycetota</taxon>
        <taxon>Actinomycetes</taxon>
        <taxon>Micrococcales</taxon>
        <taxon>Micrococcaceae</taxon>
        <taxon>Neomicrococcus</taxon>
    </lineage>
</organism>
<comment type="similarity">
    <text evidence="3">In the C-terminal section; belongs to the PPC synthetase family.</text>
</comment>
<dbReference type="Gene3D" id="3.40.50.10300">
    <property type="entry name" value="CoaB-like"/>
    <property type="match status" value="1"/>
</dbReference>
<proteinExistence type="inferred from homology"/>
<protein>
    <recommendedName>
        <fullName evidence="3">Coenzyme A biosynthesis bifunctional protein CoaBC</fullName>
    </recommendedName>
    <alternativeName>
        <fullName evidence="3">DNA/pantothenate metabolism flavoprotein</fullName>
    </alternativeName>
    <alternativeName>
        <fullName evidence="3">Phosphopantothenoylcysteine synthetase/decarboxylase</fullName>
        <shortName evidence="3">PPCS-PPCDC</shortName>
    </alternativeName>
    <domain>
        <recommendedName>
            <fullName evidence="3">Phosphopantothenoylcysteine decarboxylase</fullName>
            <shortName evidence="3">PPC decarboxylase</shortName>
            <shortName evidence="3">PPC-DC</shortName>
            <ecNumber evidence="3">4.1.1.36</ecNumber>
        </recommendedName>
        <alternativeName>
            <fullName evidence="3">CoaC</fullName>
        </alternativeName>
    </domain>
    <domain>
        <recommendedName>
            <fullName evidence="3">Phosphopantothenate--cysteine ligase</fullName>
            <ecNumber evidence="3">6.3.2.5</ecNumber>
        </recommendedName>
        <alternativeName>
            <fullName evidence="3">CoaB</fullName>
        </alternativeName>
        <alternativeName>
            <fullName evidence="3">Phosphopantothenoylcysteine synthetase</fullName>
            <shortName evidence="3">PPC synthetase</shortName>
            <shortName evidence="3">PPC-S</shortName>
        </alternativeName>
    </domain>
</protein>
<feature type="binding site" evidence="3">
    <location>
        <position position="305"/>
    </location>
    <ligand>
        <name>CTP</name>
        <dbReference type="ChEBI" id="CHEBI:37563"/>
    </ligand>
</feature>
<feature type="region of interest" description="Phosphopantothenoylcysteine decarboxylase" evidence="3">
    <location>
        <begin position="1"/>
        <end position="216"/>
    </location>
</feature>
<comment type="catalytic activity">
    <reaction evidence="3">
        <text>N-[(R)-4-phosphopantothenoyl]-L-cysteine + H(+) = (R)-4'-phosphopantetheine + CO2</text>
        <dbReference type="Rhea" id="RHEA:16793"/>
        <dbReference type="ChEBI" id="CHEBI:15378"/>
        <dbReference type="ChEBI" id="CHEBI:16526"/>
        <dbReference type="ChEBI" id="CHEBI:59458"/>
        <dbReference type="ChEBI" id="CHEBI:61723"/>
        <dbReference type="EC" id="4.1.1.36"/>
    </reaction>
</comment>
<feature type="domain" description="Flavoprotein" evidence="5">
    <location>
        <begin position="4"/>
        <end position="171"/>
    </location>
</feature>
<accession>A0A7W9DAP5</accession>
<keyword evidence="3" id="KW-0285">Flavoprotein</keyword>
<comment type="cofactor">
    <cofactor evidence="3">
        <name>FMN</name>
        <dbReference type="ChEBI" id="CHEBI:58210"/>
    </cofactor>
    <text evidence="3">Binds 1 FMN per subunit.</text>
</comment>
<evidence type="ECO:0000259" key="5">
    <source>
        <dbReference type="Pfam" id="PF02441"/>
    </source>
</evidence>
<comment type="caution">
    <text evidence="3">Lacks conserved residue(s) required for the propagation of feature annotation.</text>
</comment>
<dbReference type="SUPFAM" id="SSF52507">
    <property type="entry name" value="Homo-oligomeric flavin-containing Cys decarboxylases, HFCD"/>
    <property type="match status" value="1"/>
</dbReference>
<reference evidence="7 8" key="1">
    <citation type="submission" date="2020-08" db="EMBL/GenBank/DDBJ databases">
        <title>Sequencing the genomes of 1000 actinobacteria strains.</title>
        <authorList>
            <person name="Klenk H.-P."/>
        </authorList>
    </citation>
    <scope>NUCLEOTIDE SEQUENCE [LARGE SCALE GENOMIC DNA]</scope>
    <source>
        <strain evidence="7 8">DSM 23694</strain>
    </source>
</reference>
<dbReference type="AlphaFoldDB" id="A0A7W9DAP5"/>
<dbReference type="EMBL" id="JACHBL010000001">
    <property type="protein sequence ID" value="MBB5597694.1"/>
    <property type="molecule type" value="Genomic_DNA"/>
</dbReference>
<keyword evidence="3" id="KW-0288">FMN</keyword>
<dbReference type="GO" id="GO:0015941">
    <property type="term" value="P:pantothenate catabolic process"/>
    <property type="evidence" value="ECO:0007669"/>
    <property type="project" value="InterPro"/>
</dbReference>
<dbReference type="GO" id="GO:0004632">
    <property type="term" value="F:phosphopantothenate--cysteine ligase activity"/>
    <property type="evidence" value="ECO:0007669"/>
    <property type="project" value="UniProtKB-UniRule"/>
</dbReference>
<dbReference type="HAMAP" id="MF_02225">
    <property type="entry name" value="CoaBC"/>
    <property type="match status" value="1"/>
</dbReference>
<feature type="binding site" evidence="3">
    <location>
        <position position="358"/>
    </location>
    <ligand>
        <name>CTP</name>
        <dbReference type="ChEBI" id="CHEBI:37563"/>
    </ligand>
</feature>
<dbReference type="EC" id="4.1.1.36" evidence="3"/>
<dbReference type="InterPro" id="IPR007085">
    <property type="entry name" value="DNA/pantothenate-metab_flavo_C"/>
</dbReference>
<feature type="binding site" evidence="3">
    <location>
        <position position="315"/>
    </location>
    <ligand>
        <name>CTP</name>
        <dbReference type="ChEBI" id="CHEBI:37563"/>
    </ligand>
</feature>
<dbReference type="Proteomes" id="UP000523863">
    <property type="component" value="Unassembled WGS sequence"/>
</dbReference>
<comment type="pathway">
    <text evidence="3">Cofactor biosynthesis; coenzyme A biosynthesis; CoA from (R)-pantothenate: step 3/5.</text>
</comment>
<evidence type="ECO:0000256" key="1">
    <source>
        <dbReference type="ARBA" id="ARBA00022793"/>
    </source>
</evidence>
<evidence type="ECO:0000256" key="3">
    <source>
        <dbReference type="HAMAP-Rule" id="MF_02225"/>
    </source>
</evidence>
<dbReference type="PANTHER" id="PTHR14359:SF6">
    <property type="entry name" value="PHOSPHOPANTOTHENOYLCYSTEINE DECARBOXYLASE"/>
    <property type="match status" value="1"/>
</dbReference>
<keyword evidence="3" id="KW-0511">Multifunctional enzyme</keyword>
<dbReference type="InterPro" id="IPR005252">
    <property type="entry name" value="CoaBC"/>
</dbReference>
<keyword evidence="1 3" id="KW-0210">Decarboxylase</keyword>
<name>A0A7W9DAP5_9MICC</name>
<feature type="domain" description="DNA/pantothenate metabolism flavoprotein C-terminal" evidence="6">
    <location>
        <begin position="212"/>
        <end position="433"/>
    </location>
</feature>
<dbReference type="EC" id="6.3.2.5" evidence="3"/>
<dbReference type="GO" id="GO:0046872">
    <property type="term" value="F:metal ion binding"/>
    <property type="evidence" value="ECO:0007669"/>
    <property type="project" value="UniProtKB-KW"/>
</dbReference>
<dbReference type="PANTHER" id="PTHR14359">
    <property type="entry name" value="HOMO-OLIGOMERIC FLAVIN CONTAINING CYS DECARBOXYLASE FAMILY"/>
    <property type="match status" value="1"/>
</dbReference>
<dbReference type="InterPro" id="IPR035929">
    <property type="entry name" value="CoaB-like_sf"/>
</dbReference>
<evidence type="ECO:0000256" key="4">
    <source>
        <dbReference type="SAM" id="MobiDB-lite"/>
    </source>
</evidence>
<dbReference type="UniPathway" id="UPA00241">
    <property type="reaction ID" value="UER00353"/>
</dbReference>
<feature type="region of interest" description="Disordered" evidence="4">
    <location>
        <begin position="185"/>
        <end position="211"/>
    </location>
</feature>
<comment type="similarity">
    <text evidence="3">In the N-terminal section; belongs to the HFCD (homo-oligomeric flavin containing Cys decarboxylase) superfamily.</text>
</comment>
<evidence type="ECO:0000259" key="6">
    <source>
        <dbReference type="Pfam" id="PF04127"/>
    </source>
</evidence>
<feature type="region of interest" description="Phosphopantothenate--cysteine ligase" evidence="3">
    <location>
        <begin position="217"/>
        <end position="440"/>
    </location>
</feature>
<keyword evidence="3" id="KW-0479">Metal-binding</keyword>
<comment type="catalytic activity">
    <reaction evidence="3">
        <text>(R)-4'-phosphopantothenate + L-cysteine + CTP = N-[(R)-4-phosphopantothenoyl]-L-cysteine + CMP + diphosphate + H(+)</text>
        <dbReference type="Rhea" id="RHEA:19397"/>
        <dbReference type="ChEBI" id="CHEBI:10986"/>
        <dbReference type="ChEBI" id="CHEBI:15378"/>
        <dbReference type="ChEBI" id="CHEBI:33019"/>
        <dbReference type="ChEBI" id="CHEBI:35235"/>
        <dbReference type="ChEBI" id="CHEBI:37563"/>
        <dbReference type="ChEBI" id="CHEBI:59458"/>
        <dbReference type="ChEBI" id="CHEBI:60377"/>
        <dbReference type="EC" id="6.3.2.5"/>
    </reaction>
</comment>
<comment type="pathway">
    <text evidence="3">Cofactor biosynthesis; coenzyme A biosynthesis; CoA from (R)-pantothenate: step 2/5.</text>
</comment>
<feature type="compositionally biased region" description="Low complexity" evidence="4">
    <location>
        <begin position="190"/>
        <end position="205"/>
    </location>
</feature>
<gene>
    <name evidence="3" type="primary">coaBC</name>
    <name evidence="7" type="ORF">BKA12_000774</name>
</gene>
<keyword evidence="2 3" id="KW-0456">Lyase</keyword>
<dbReference type="RefSeq" id="WP_338087419.1">
    <property type="nucleotide sequence ID" value="NZ_JACHBL010000001.1"/>
</dbReference>
<dbReference type="Gene3D" id="3.40.50.1950">
    <property type="entry name" value="Flavin prenyltransferase-like"/>
    <property type="match status" value="1"/>
</dbReference>
<dbReference type="SUPFAM" id="SSF102645">
    <property type="entry name" value="CoaB-like"/>
    <property type="match status" value="1"/>
</dbReference>
<keyword evidence="3" id="KW-0460">Magnesium</keyword>
<comment type="function">
    <text evidence="3">Catalyzes two sequential steps in the biosynthesis of coenzyme A. In the first step cysteine is conjugated to 4'-phosphopantothenate to form 4-phosphopantothenoylcysteine. In the second step the latter compound is decarboxylated to form 4'-phosphopantotheine.</text>
</comment>
<evidence type="ECO:0000256" key="2">
    <source>
        <dbReference type="ARBA" id="ARBA00023239"/>
    </source>
</evidence>
<dbReference type="Pfam" id="PF04127">
    <property type="entry name" value="DFP"/>
    <property type="match status" value="1"/>
</dbReference>
<feature type="binding site" evidence="3">
    <location>
        <position position="376"/>
    </location>
    <ligand>
        <name>CTP</name>
        <dbReference type="ChEBI" id="CHEBI:37563"/>
    </ligand>
</feature>
<dbReference type="GO" id="GO:0071513">
    <property type="term" value="C:phosphopantothenoylcysteine decarboxylase complex"/>
    <property type="evidence" value="ECO:0007669"/>
    <property type="project" value="TreeGrafter"/>
</dbReference>
<evidence type="ECO:0000313" key="8">
    <source>
        <dbReference type="Proteomes" id="UP000523863"/>
    </source>
</evidence>
<keyword evidence="3 7" id="KW-0436">Ligase</keyword>
<sequence length="440" mass="46000">MAARIVLGVSGGIAAYKVASLLRLYREAGHEVDVIPTPNSLEFVGRATWEALSGRQVTESVFQEIDSVRHVRLGQEADLVVVAPATADILARAATGQSNDLLTATLLTAHCPVVFAPAMHTEMWLHPATQANVATLRSRGVTVLDPADGRLTGKDSGPGRLPEPAELFEKTSAILAASLNQRATATHNQSGAASSSSGIDGAESSPDAARPLEGRIVTISAGGTREPLDPVRFLGNRSSGRQGVAIAQAARDAGADVRFVAAHMDIPTPDGVILTTASTALELRDAVFEAARGADILIMNAAVADFRPSEYADTKIKKKDDVADPVIHLVRNPDILAEVVAERNANDFSTLPPLIVGFAAETGDAETSVVEHGAAKLARKGCEMLVVNQVGSSLVFGQDTNSVTILSADGTQPVEFSGTKTSVAQVLIETIAARVDSLDK</sequence>
<comment type="cofactor">
    <cofactor evidence="3">
        <name>Mg(2+)</name>
        <dbReference type="ChEBI" id="CHEBI:18420"/>
    </cofactor>
</comment>
<feature type="binding site" evidence="3">
    <location>
        <begin position="333"/>
        <end position="336"/>
    </location>
    <ligand>
        <name>CTP</name>
        <dbReference type="ChEBI" id="CHEBI:37563"/>
    </ligand>
</feature>
<comment type="caution">
    <text evidence="7">The sequence shown here is derived from an EMBL/GenBank/DDBJ whole genome shotgun (WGS) entry which is preliminary data.</text>
</comment>
<keyword evidence="8" id="KW-1185">Reference proteome</keyword>
<dbReference type="GO" id="GO:0015937">
    <property type="term" value="P:coenzyme A biosynthetic process"/>
    <property type="evidence" value="ECO:0007669"/>
    <property type="project" value="UniProtKB-UniRule"/>
</dbReference>
<dbReference type="InterPro" id="IPR003382">
    <property type="entry name" value="Flavoprotein"/>
</dbReference>
<dbReference type="InterPro" id="IPR036551">
    <property type="entry name" value="Flavin_trans-like"/>
</dbReference>